<dbReference type="GO" id="GO:0009103">
    <property type="term" value="P:lipopolysaccharide biosynthetic process"/>
    <property type="evidence" value="ECO:0007669"/>
    <property type="project" value="UniProtKB-ARBA"/>
</dbReference>
<feature type="transmembrane region" description="Helical" evidence="8">
    <location>
        <begin position="132"/>
        <end position="151"/>
    </location>
</feature>
<proteinExistence type="predicted"/>
<evidence type="ECO:0000256" key="4">
    <source>
        <dbReference type="ARBA" id="ARBA00022679"/>
    </source>
</evidence>
<dbReference type="Proteomes" id="UP000230790">
    <property type="component" value="Unassembled WGS sequence"/>
</dbReference>
<feature type="transmembrane region" description="Helical" evidence="8">
    <location>
        <begin position="111"/>
        <end position="127"/>
    </location>
</feature>
<dbReference type="GO" id="GO:0016763">
    <property type="term" value="F:pentosyltransferase activity"/>
    <property type="evidence" value="ECO:0007669"/>
    <property type="project" value="TreeGrafter"/>
</dbReference>
<protein>
    <submittedName>
        <fullName evidence="9">Uncharacterized protein</fullName>
    </submittedName>
</protein>
<evidence type="ECO:0000313" key="9">
    <source>
        <dbReference type="EMBL" id="PJF47072.1"/>
    </source>
</evidence>
<dbReference type="AlphaFoldDB" id="A0A2M8QBA2"/>
<evidence type="ECO:0000256" key="2">
    <source>
        <dbReference type="ARBA" id="ARBA00022475"/>
    </source>
</evidence>
<keyword evidence="2" id="KW-1003">Cell membrane</keyword>
<feature type="transmembrane region" description="Helical" evidence="8">
    <location>
        <begin position="315"/>
        <end position="335"/>
    </location>
</feature>
<comment type="caution">
    <text evidence="9">The sequence shown here is derived from an EMBL/GenBank/DDBJ whole genome shotgun (WGS) entry which is preliminary data.</text>
</comment>
<feature type="transmembrane region" description="Helical" evidence="8">
    <location>
        <begin position="347"/>
        <end position="370"/>
    </location>
</feature>
<dbReference type="EMBL" id="PGTN01000070">
    <property type="protein sequence ID" value="PJF47072.1"/>
    <property type="molecule type" value="Genomic_DNA"/>
</dbReference>
<sequence>MGDPPLRGRIWALGVLLVALAVRTFDLAGQSLWYDEAFSVLFAQHHDALALFVRAAQLDLNTPLHYVLLKGWMAGLGESEFAVRLLSVFAGAASVALAYRLGKVVLHRPSVVPAVLIALSPVCVLAAQETRMYALAGSLCLGATLALLMTLRDDRPALWLAWSVLGVLAFATHVLCALVIGVHIIAGIVLRLGEGRKISRPQGLAAAGAGLVILLWTAFIWPNRADYGVSYAASADWPALMVQTAAGQALPRLLPVTWITPAGVAVMIALALSCVALVARRDRPHLAAALAAIAVMSPVAIATFCAVVGKFSPRYPTIVTPIVLATLGIAIAGAPQHGRVAQALARAGLTALALGFGAASLALRISPLYANEDFRSAVSYIRTHLQPDERVVLVSGHFAPAFEYYWTGAADAWVALPPDPVLNVRNTLTYTSVVPTTNAALANLGGAWLLLWQADVIDPTGVVPALLRRQAQAFAPQPDTPQFAGLRLQRYRFFRPYRPLPEQIPPSEAVIEHNRPEVGLRSLGCVQPQPARAGDGFMEVQCFWQTQPFVPLSVYTKVSLRLADAQGKQALQSDQPIAFNGFPYTPFEKPIWGVYLIPLPPDLQAGDYTLRVVPYTESGEISPQVSLPVEVLPR</sequence>
<feature type="transmembrane region" description="Helical" evidence="8">
    <location>
        <begin position="258"/>
        <end position="279"/>
    </location>
</feature>
<feature type="transmembrane region" description="Helical" evidence="8">
    <location>
        <begin position="202"/>
        <end position="221"/>
    </location>
</feature>
<evidence type="ECO:0000256" key="8">
    <source>
        <dbReference type="SAM" id="Phobius"/>
    </source>
</evidence>
<feature type="transmembrane region" description="Helical" evidence="8">
    <location>
        <begin position="286"/>
        <end position="309"/>
    </location>
</feature>
<dbReference type="InterPro" id="IPR050297">
    <property type="entry name" value="LipidA_mod_glycosyltrf_83"/>
</dbReference>
<keyword evidence="7 8" id="KW-0472">Membrane</keyword>
<evidence type="ECO:0000256" key="5">
    <source>
        <dbReference type="ARBA" id="ARBA00022692"/>
    </source>
</evidence>
<dbReference type="PANTHER" id="PTHR33908:SF3">
    <property type="entry name" value="UNDECAPRENYL PHOSPHATE-ALPHA-4-AMINO-4-DEOXY-L-ARABINOSE ARABINOSYL TRANSFERASE"/>
    <property type="match status" value="1"/>
</dbReference>
<keyword evidence="4" id="KW-0808">Transferase</keyword>
<evidence type="ECO:0000313" key="10">
    <source>
        <dbReference type="Proteomes" id="UP000230790"/>
    </source>
</evidence>
<comment type="subcellular location">
    <subcellularLocation>
        <location evidence="1">Cell membrane</location>
        <topology evidence="1">Multi-pass membrane protein</topology>
    </subcellularLocation>
</comment>
<dbReference type="PANTHER" id="PTHR33908">
    <property type="entry name" value="MANNOSYLTRANSFERASE YKCB-RELATED"/>
    <property type="match status" value="1"/>
</dbReference>
<dbReference type="GO" id="GO:0010041">
    <property type="term" value="P:response to iron(III) ion"/>
    <property type="evidence" value="ECO:0007669"/>
    <property type="project" value="TreeGrafter"/>
</dbReference>
<keyword evidence="3" id="KW-0328">Glycosyltransferase</keyword>
<evidence type="ECO:0000256" key="6">
    <source>
        <dbReference type="ARBA" id="ARBA00022989"/>
    </source>
</evidence>
<keyword evidence="5 8" id="KW-0812">Transmembrane</keyword>
<accession>A0A2M8QBA2</accession>
<name>A0A2M8QBA2_9CHLR</name>
<evidence type="ECO:0000256" key="3">
    <source>
        <dbReference type="ARBA" id="ARBA00022676"/>
    </source>
</evidence>
<gene>
    <name evidence="9" type="ORF">CUN48_10590</name>
</gene>
<evidence type="ECO:0000256" key="7">
    <source>
        <dbReference type="ARBA" id="ARBA00023136"/>
    </source>
</evidence>
<feature type="transmembrane region" description="Helical" evidence="8">
    <location>
        <begin position="157"/>
        <end position="190"/>
    </location>
</feature>
<dbReference type="GO" id="GO:0005886">
    <property type="term" value="C:plasma membrane"/>
    <property type="evidence" value="ECO:0007669"/>
    <property type="project" value="UniProtKB-SubCell"/>
</dbReference>
<evidence type="ECO:0000256" key="1">
    <source>
        <dbReference type="ARBA" id="ARBA00004651"/>
    </source>
</evidence>
<reference evidence="9 10" key="1">
    <citation type="submission" date="2017-11" db="EMBL/GenBank/DDBJ databases">
        <title>Evolution of Phototrophy in the Chloroflexi Phylum Driven by Horizontal Gene Transfer.</title>
        <authorList>
            <person name="Ward L.M."/>
            <person name="Hemp J."/>
            <person name="Shih P.M."/>
            <person name="Mcglynn S.E."/>
            <person name="Fischer W."/>
        </authorList>
    </citation>
    <scope>NUCLEOTIDE SEQUENCE [LARGE SCALE GENOMIC DNA]</scope>
    <source>
        <strain evidence="9">JP3_7</strain>
    </source>
</reference>
<keyword evidence="6 8" id="KW-1133">Transmembrane helix</keyword>
<organism evidence="9 10">
    <name type="scientific">Candidatus Thermofonsia Clade 3 bacterium</name>
    <dbReference type="NCBI Taxonomy" id="2364212"/>
    <lineage>
        <taxon>Bacteria</taxon>
        <taxon>Bacillati</taxon>
        <taxon>Chloroflexota</taxon>
        <taxon>Candidatus Thermofontia</taxon>
        <taxon>Candidatus Thermofonsia Clade 3</taxon>
    </lineage>
</organism>